<sequence>MCSIVHEFYIGLAAQSAKDSSSCRQKLKLIEEGWRQKSKRGQGHYTKAPDDNVMVAMTSKLLAPAPEQINEGLSLPSLKPSWLDVAVGILFSIESIRHRMISLTHSSSCSTEEKVVEFMRQYILTMNADIMKNKKTRRKITDKFTIDFPMSTDISNNPQEQLSFILDTLILPIANSCLEAIKTFTCIKCKTVMRTHFSITIPIPLNIFQNTINLERQVASFFSDTTSDQICSSCSVPLIRRISVVHWPDVLLFTINSSQTLSARSQKAPQGMNLEQFNEPINIGSPATTIYDLPSFIAIHKFNNHDELVRVTKIKNKWLSSINQKLIGEGEHFPSLYANSRK</sequence>
<dbReference type="Gene3D" id="3.90.70.10">
    <property type="entry name" value="Cysteine proteinases"/>
    <property type="match status" value="1"/>
</dbReference>
<evidence type="ECO:0000313" key="3">
    <source>
        <dbReference type="Proteomes" id="UP000663860"/>
    </source>
</evidence>
<organism evidence="1 3">
    <name type="scientific">Adineta steineri</name>
    <dbReference type="NCBI Taxonomy" id="433720"/>
    <lineage>
        <taxon>Eukaryota</taxon>
        <taxon>Metazoa</taxon>
        <taxon>Spiralia</taxon>
        <taxon>Gnathifera</taxon>
        <taxon>Rotifera</taxon>
        <taxon>Eurotatoria</taxon>
        <taxon>Bdelloidea</taxon>
        <taxon>Adinetida</taxon>
        <taxon>Adinetidae</taxon>
        <taxon>Adineta</taxon>
    </lineage>
</organism>
<evidence type="ECO:0000313" key="2">
    <source>
        <dbReference type="EMBL" id="CAF4180202.1"/>
    </source>
</evidence>
<dbReference type="Proteomes" id="UP000663868">
    <property type="component" value="Unassembled WGS sequence"/>
</dbReference>
<proteinExistence type="predicted"/>
<dbReference type="AlphaFoldDB" id="A0A815SXQ3"/>
<evidence type="ECO:0000313" key="1">
    <source>
        <dbReference type="EMBL" id="CAF1495637.1"/>
    </source>
</evidence>
<reference evidence="1" key="1">
    <citation type="submission" date="2021-02" db="EMBL/GenBank/DDBJ databases">
        <authorList>
            <person name="Nowell W R."/>
        </authorList>
    </citation>
    <scope>NUCLEOTIDE SEQUENCE</scope>
</reference>
<name>A0A815SXQ3_9BILA</name>
<dbReference type="Proteomes" id="UP000663860">
    <property type="component" value="Unassembled WGS sequence"/>
</dbReference>
<dbReference type="EMBL" id="CAJNOE010002919">
    <property type="protein sequence ID" value="CAF1495637.1"/>
    <property type="molecule type" value="Genomic_DNA"/>
</dbReference>
<gene>
    <name evidence="1" type="ORF">IZO911_LOCUS44729</name>
    <name evidence="2" type="ORF">KXQ929_LOCUS38903</name>
</gene>
<comment type="caution">
    <text evidence="1">The sequence shown here is derived from an EMBL/GenBank/DDBJ whole genome shotgun (WGS) entry which is preliminary data.</text>
</comment>
<dbReference type="EMBL" id="CAJOBB010007177">
    <property type="protein sequence ID" value="CAF4180202.1"/>
    <property type="molecule type" value="Genomic_DNA"/>
</dbReference>
<protein>
    <submittedName>
        <fullName evidence="1">Uncharacterized protein</fullName>
    </submittedName>
</protein>
<accession>A0A815SXQ3</accession>